<dbReference type="InterPro" id="IPR002937">
    <property type="entry name" value="Amino_oxidase"/>
</dbReference>
<evidence type="ECO:0000313" key="2">
    <source>
        <dbReference type="EMBL" id="KAA6232888.1"/>
    </source>
</evidence>
<organism evidence="2 3">
    <name type="scientific">Chlorobium phaeovibrioides</name>
    <dbReference type="NCBI Taxonomy" id="1094"/>
    <lineage>
        <taxon>Bacteria</taxon>
        <taxon>Pseudomonadati</taxon>
        <taxon>Chlorobiota</taxon>
        <taxon>Chlorobiia</taxon>
        <taxon>Chlorobiales</taxon>
        <taxon>Chlorobiaceae</taxon>
        <taxon>Chlorobium/Pelodictyon group</taxon>
        <taxon>Chlorobium</taxon>
    </lineage>
</organism>
<name>A0A5M8IBU0_CHLPH</name>
<dbReference type="Proteomes" id="UP000327458">
    <property type="component" value="Unassembled WGS sequence"/>
</dbReference>
<reference evidence="2 3" key="1">
    <citation type="submission" date="2019-07" db="EMBL/GenBank/DDBJ databases">
        <title>Draft genome Sequence of Chlorobium phaeovibrioides sp. strain PhvTcv-s14, from the Phylum Chlorobi.</title>
        <authorList>
            <person name="Babenko V."/>
            <person name="Boldyreva D."/>
            <person name="Kanygina A."/>
            <person name="Selezneva O."/>
            <person name="Akopiyan T."/>
            <person name="Lunina O."/>
        </authorList>
    </citation>
    <scope>NUCLEOTIDE SEQUENCE [LARGE SCALE GENOMIC DNA]</scope>
    <source>
        <strain evidence="2 3">GrTcv12</strain>
    </source>
</reference>
<evidence type="ECO:0000259" key="1">
    <source>
        <dbReference type="Pfam" id="PF01593"/>
    </source>
</evidence>
<proteinExistence type="predicted"/>
<feature type="domain" description="Amine oxidase" evidence="1">
    <location>
        <begin position="10"/>
        <end position="448"/>
    </location>
</feature>
<dbReference type="PRINTS" id="PR00419">
    <property type="entry name" value="ADXRDTASE"/>
</dbReference>
<accession>A0A5M8IBU0</accession>
<dbReference type="Pfam" id="PF01593">
    <property type="entry name" value="Amino_oxidase"/>
    <property type="match status" value="1"/>
</dbReference>
<dbReference type="InterPro" id="IPR036188">
    <property type="entry name" value="FAD/NAD-bd_sf"/>
</dbReference>
<dbReference type="PANTHER" id="PTHR42923">
    <property type="entry name" value="PROTOPORPHYRINOGEN OXIDASE"/>
    <property type="match status" value="1"/>
</dbReference>
<gene>
    <name evidence="2" type="ORF">FP507_07365</name>
</gene>
<dbReference type="PANTHER" id="PTHR42923:SF46">
    <property type="entry name" value="AMINE OXIDASE"/>
    <property type="match status" value="1"/>
</dbReference>
<protein>
    <submittedName>
        <fullName evidence="2">Zeta-carotene desaturase</fullName>
    </submittedName>
</protein>
<dbReference type="AlphaFoldDB" id="A0A5M8IBU0"/>
<dbReference type="InterPro" id="IPR050464">
    <property type="entry name" value="Zeta_carotene_desat/Oxidored"/>
</dbReference>
<dbReference type="Gene3D" id="3.50.50.60">
    <property type="entry name" value="FAD/NAD(P)-binding domain"/>
    <property type="match status" value="1"/>
</dbReference>
<comment type="caution">
    <text evidence="2">The sequence shown here is derived from an EMBL/GenBank/DDBJ whole genome shotgun (WGS) entry which is preliminary data.</text>
</comment>
<evidence type="ECO:0000313" key="3">
    <source>
        <dbReference type="Proteomes" id="UP000327458"/>
    </source>
</evidence>
<dbReference type="RefSeq" id="WP_151419547.1">
    <property type="nucleotide sequence ID" value="NZ_VMRG01000001.1"/>
</dbReference>
<dbReference type="EMBL" id="VMRG01000001">
    <property type="protein sequence ID" value="KAA6232888.1"/>
    <property type="molecule type" value="Genomic_DNA"/>
</dbReference>
<dbReference type="SUPFAM" id="SSF51905">
    <property type="entry name" value="FAD/NAD(P)-binding domain"/>
    <property type="match status" value="1"/>
</dbReference>
<dbReference type="GO" id="GO:0016491">
    <property type="term" value="F:oxidoreductase activity"/>
    <property type="evidence" value="ECO:0007669"/>
    <property type="project" value="InterPro"/>
</dbReference>
<sequence>MKIAIFGAGVAGLAAAIELVDRGHTVELYEKRKVLGGKVSVWKDSDGDSIESGLHIVFGGYRQLQEYLKRVGAEKNYLWKEHSLIYAESDGKQSYFKKANLPSPWAEVVGGMQTDFLTLWDKISLIKGLFPALAGNEEYFRSQDHMTYSEWHHLRGASEHSLQKLWRAIALAMNFIEPNVISARPMITIFKYFGTDYAATKFAFFRKNPGESMIEPMRQYIQSHGGRIFVDARLSRFELNSDETIKHAVLHDGHTVEADAYISALPVHNLTKVIPNEWLQHKYFRNLHEFTGSPVVNCQLWLDRKITDTDNLMFSQGTIFATFADVSLTCPDDFQKGTGTADGGSVMSLVLAPAHQLMGLPNDVITELVMKDIHDRFPKSRDAKLLKSTVVKIPQSVYKAVPDVDKFRPNQISPIRNLFLAGDYTDQHYLASMEGAALSGKQAAEKLLKTMDR</sequence>